<keyword evidence="2" id="KW-1185">Reference proteome</keyword>
<dbReference type="InterPro" id="IPR013083">
    <property type="entry name" value="Znf_RING/FYVE/PHD"/>
</dbReference>
<dbReference type="PROSITE" id="PS00518">
    <property type="entry name" value="ZF_RING_1"/>
    <property type="match status" value="1"/>
</dbReference>
<dbReference type="InterPro" id="IPR001841">
    <property type="entry name" value="Znf_RING"/>
</dbReference>
<dbReference type="EnsemblMetazoa" id="PPA37841.1">
    <property type="protein sequence ID" value="PPA37841.1"/>
    <property type="gene ID" value="WBGene00276210"/>
</dbReference>
<dbReference type="Pfam" id="PF13920">
    <property type="entry name" value="zf-C3HC4_3"/>
    <property type="match status" value="1"/>
</dbReference>
<accession>A0A2A6CT18</accession>
<reference evidence="1" key="2">
    <citation type="submission" date="2022-06" db="UniProtKB">
        <authorList>
            <consortium name="EnsemblMetazoa"/>
        </authorList>
    </citation>
    <scope>IDENTIFICATION</scope>
    <source>
        <strain evidence="1">PS312</strain>
    </source>
</reference>
<name>A0A2A6CT18_PRIPA</name>
<evidence type="ECO:0000313" key="1">
    <source>
        <dbReference type="EnsemblMetazoa" id="PPA37841.1"/>
    </source>
</evidence>
<protein>
    <submittedName>
        <fullName evidence="1">RING-type domain-containing protein</fullName>
    </submittedName>
</protein>
<accession>A0A8R1YW32</accession>
<organism evidence="1 2">
    <name type="scientific">Pristionchus pacificus</name>
    <name type="common">Parasitic nematode worm</name>
    <dbReference type="NCBI Taxonomy" id="54126"/>
    <lineage>
        <taxon>Eukaryota</taxon>
        <taxon>Metazoa</taxon>
        <taxon>Ecdysozoa</taxon>
        <taxon>Nematoda</taxon>
        <taxon>Chromadorea</taxon>
        <taxon>Rhabditida</taxon>
        <taxon>Rhabditina</taxon>
        <taxon>Diplogasteromorpha</taxon>
        <taxon>Diplogasteroidea</taxon>
        <taxon>Neodiplogasteridae</taxon>
        <taxon>Pristionchus</taxon>
    </lineage>
</organism>
<sequence length="258" mass="28288">MPGNKKLKSNKNQKEETSIPSTIEIDNLLTPPSYAQLNAALNKLSREFKDGSFDEIDHFRHLVIDEQRRASARSAACSQQFPRDCLSCGTESPLRRTVCANSHCGGIVCSTCANAQPSCPRCAVSTEFLRLFEEDSRECVICVETPFGRSAFSGCGHIVCTACALTLYKFQGSSLCCPFCRAPSRTPMLLEPVRVRIGQIETSPAQSKNVDSFKLWFSGFSRVLKTIGILVFAVEPPLAPDDVTSISIFALFLGSKKC</sequence>
<dbReference type="AlphaFoldDB" id="A0A2A6CT18"/>
<dbReference type="SUPFAM" id="SSF57850">
    <property type="entry name" value="RING/U-box"/>
    <property type="match status" value="1"/>
</dbReference>
<proteinExistence type="predicted"/>
<dbReference type="Gene3D" id="3.30.40.10">
    <property type="entry name" value="Zinc/RING finger domain, C3HC4 (zinc finger)"/>
    <property type="match status" value="1"/>
</dbReference>
<dbReference type="PANTHER" id="PTHR16450">
    <property type="entry name" value="RING FINGER PROTEIN 186"/>
    <property type="match status" value="1"/>
</dbReference>
<dbReference type="InterPro" id="IPR017907">
    <property type="entry name" value="Znf_RING_CS"/>
</dbReference>
<reference evidence="2" key="1">
    <citation type="journal article" date="2008" name="Nat. Genet.">
        <title>The Pristionchus pacificus genome provides a unique perspective on nematode lifestyle and parasitism.</title>
        <authorList>
            <person name="Dieterich C."/>
            <person name="Clifton S.W."/>
            <person name="Schuster L.N."/>
            <person name="Chinwalla A."/>
            <person name="Delehaunty K."/>
            <person name="Dinkelacker I."/>
            <person name="Fulton L."/>
            <person name="Fulton R."/>
            <person name="Godfrey J."/>
            <person name="Minx P."/>
            <person name="Mitreva M."/>
            <person name="Roeseler W."/>
            <person name="Tian H."/>
            <person name="Witte H."/>
            <person name="Yang S.P."/>
            <person name="Wilson R.K."/>
            <person name="Sommer R.J."/>
        </authorList>
    </citation>
    <scope>NUCLEOTIDE SEQUENCE [LARGE SCALE GENOMIC DNA]</scope>
    <source>
        <strain evidence="2">PS312</strain>
    </source>
</reference>
<dbReference type="PANTHER" id="PTHR16450:SF1">
    <property type="entry name" value="PROTEIN CBG12045"/>
    <property type="match status" value="1"/>
</dbReference>
<evidence type="ECO:0000313" key="2">
    <source>
        <dbReference type="Proteomes" id="UP000005239"/>
    </source>
</evidence>
<dbReference type="Proteomes" id="UP000005239">
    <property type="component" value="Unassembled WGS sequence"/>
</dbReference>
<gene>
    <name evidence="1" type="primary">WBGene00276210</name>
</gene>
<dbReference type="PROSITE" id="PS50089">
    <property type="entry name" value="ZF_RING_2"/>
    <property type="match status" value="1"/>
</dbReference>